<evidence type="ECO:0000313" key="1">
    <source>
        <dbReference type="EMBL" id="MBE9212934.1"/>
    </source>
</evidence>
<name>A0A8J7F6P0_9CYAN</name>
<organism evidence="1 2">
    <name type="scientific">Plectonema cf. radiosum LEGE 06105</name>
    <dbReference type="NCBI Taxonomy" id="945769"/>
    <lineage>
        <taxon>Bacteria</taxon>
        <taxon>Bacillati</taxon>
        <taxon>Cyanobacteriota</taxon>
        <taxon>Cyanophyceae</taxon>
        <taxon>Oscillatoriophycideae</taxon>
        <taxon>Oscillatoriales</taxon>
        <taxon>Microcoleaceae</taxon>
        <taxon>Plectonema</taxon>
    </lineage>
</organism>
<dbReference type="EMBL" id="JADEWL010000022">
    <property type="protein sequence ID" value="MBE9212934.1"/>
    <property type="molecule type" value="Genomic_DNA"/>
</dbReference>
<sequence length="50" mass="5412">MNPTLAAFAVERAPPATFYKRVTLLTGVTTTNNNHCTHSINHSIAGENND</sequence>
<proteinExistence type="predicted"/>
<reference evidence="1" key="1">
    <citation type="submission" date="2020-10" db="EMBL/GenBank/DDBJ databases">
        <authorList>
            <person name="Castelo-Branco R."/>
            <person name="Eusebio N."/>
            <person name="Adriana R."/>
            <person name="Vieira A."/>
            <person name="Brugerolle De Fraissinette N."/>
            <person name="Rezende De Castro R."/>
            <person name="Schneider M.P."/>
            <person name="Vasconcelos V."/>
            <person name="Leao P.N."/>
        </authorList>
    </citation>
    <scope>NUCLEOTIDE SEQUENCE</scope>
    <source>
        <strain evidence="1">LEGE 06105</strain>
    </source>
</reference>
<evidence type="ECO:0000313" key="2">
    <source>
        <dbReference type="Proteomes" id="UP000620559"/>
    </source>
</evidence>
<dbReference type="RefSeq" id="WP_193919346.1">
    <property type="nucleotide sequence ID" value="NZ_JADEWL010000022.1"/>
</dbReference>
<accession>A0A8J7F6P0</accession>
<keyword evidence="2" id="KW-1185">Reference proteome</keyword>
<gene>
    <name evidence="1" type="ORF">IQ247_09570</name>
</gene>
<comment type="caution">
    <text evidence="1">The sequence shown here is derived from an EMBL/GenBank/DDBJ whole genome shotgun (WGS) entry which is preliminary data.</text>
</comment>
<dbReference type="Proteomes" id="UP000620559">
    <property type="component" value="Unassembled WGS sequence"/>
</dbReference>
<protein>
    <submittedName>
        <fullName evidence="1">Uncharacterized protein</fullName>
    </submittedName>
</protein>
<dbReference type="AlphaFoldDB" id="A0A8J7F6P0"/>